<dbReference type="OrthoDB" id="10252235at2759"/>
<reference evidence="6" key="1">
    <citation type="submission" date="2021-02" db="EMBL/GenBank/DDBJ databases">
        <authorList>
            <person name="Nowell W R."/>
        </authorList>
    </citation>
    <scope>NUCLEOTIDE SEQUENCE</scope>
</reference>
<feature type="domain" description="Calcineurin-like phosphoesterase" evidence="4">
    <location>
        <begin position="51"/>
        <end position="256"/>
    </location>
</feature>
<dbReference type="EMBL" id="CAJNOJ010000630">
    <property type="protein sequence ID" value="CAF1499987.1"/>
    <property type="molecule type" value="Genomic_DNA"/>
</dbReference>
<comment type="catalytic activity">
    <reaction evidence="1">
        <text>a ribonucleoside 5'-phosphate + H2O = a ribonucleoside + phosphate</text>
        <dbReference type="Rhea" id="RHEA:12484"/>
        <dbReference type="ChEBI" id="CHEBI:15377"/>
        <dbReference type="ChEBI" id="CHEBI:18254"/>
        <dbReference type="ChEBI" id="CHEBI:43474"/>
        <dbReference type="ChEBI" id="CHEBI:58043"/>
        <dbReference type="EC" id="3.1.3.5"/>
    </reaction>
</comment>
<accession>A0A815T376</accession>
<dbReference type="Gene3D" id="3.90.780.10">
    <property type="entry name" value="5'-Nucleotidase, C-terminal domain"/>
    <property type="match status" value="1"/>
</dbReference>
<keyword evidence="3" id="KW-0378">Hydrolase</keyword>
<dbReference type="PANTHER" id="PTHR11575:SF24">
    <property type="entry name" value="5'-NUCLEOTIDASE"/>
    <property type="match status" value="1"/>
</dbReference>
<dbReference type="GO" id="GO:0008768">
    <property type="term" value="F:UDP-sugar diphosphatase activity"/>
    <property type="evidence" value="ECO:0007669"/>
    <property type="project" value="TreeGrafter"/>
</dbReference>
<protein>
    <recommendedName>
        <fullName evidence="2">5'-nucleotidase</fullName>
        <ecNumber evidence="2">3.1.3.5</ecNumber>
    </recommendedName>
</protein>
<keyword evidence="7" id="KW-1185">Reference proteome</keyword>
<evidence type="ECO:0000313" key="8">
    <source>
        <dbReference type="Proteomes" id="UP000663852"/>
    </source>
</evidence>
<dbReference type="PANTHER" id="PTHR11575">
    <property type="entry name" value="5'-NUCLEOTIDASE-RELATED"/>
    <property type="match status" value="1"/>
</dbReference>
<dbReference type="PRINTS" id="PR01607">
    <property type="entry name" value="APYRASEFAMLY"/>
</dbReference>
<evidence type="ECO:0000256" key="2">
    <source>
        <dbReference type="ARBA" id="ARBA00012643"/>
    </source>
</evidence>
<keyword evidence="3" id="KW-0547">Nucleotide-binding</keyword>
<dbReference type="InterPro" id="IPR004843">
    <property type="entry name" value="Calcineurin-like_PHP"/>
</dbReference>
<dbReference type="AlphaFoldDB" id="A0A815T376"/>
<evidence type="ECO:0000313" key="5">
    <source>
        <dbReference type="EMBL" id="CAF1296214.1"/>
    </source>
</evidence>
<evidence type="ECO:0000313" key="6">
    <source>
        <dbReference type="EMBL" id="CAF1499987.1"/>
    </source>
</evidence>
<dbReference type="InterPro" id="IPR029052">
    <property type="entry name" value="Metallo-depent_PP-like"/>
</dbReference>
<dbReference type="GO" id="GO:0008253">
    <property type="term" value="F:5'-nucleotidase activity"/>
    <property type="evidence" value="ECO:0007669"/>
    <property type="project" value="UniProtKB-EC"/>
</dbReference>
<dbReference type="EC" id="3.1.3.5" evidence="2"/>
<proteinExistence type="inferred from homology"/>
<dbReference type="SUPFAM" id="SSF56300">
    <property type="entry name" value="Metallo-dependent phosphatases"/>
    <property type="match status" value="1"/>
</dbReference>
<dbReference type="Proteomes" id="UP000663828">
    <property type="component" value="Unassembled WGS sequence"/>
</dbReference>
<sequence length="501" mass="55196">MLWLNCNIKSIVKVSCNSSTSNVSMTFAVENGIIDFPPVLPNDGKYVQWIFLQTNDVYELLPLNKGENGGLARVAHIRDLLLKENPNTIAILAGDLVSPSALGTVKINGTTLHGKQMISTMNALGLDYMTFGNHEFDLTEEELLTRMNESAFTWISSNVFRVDTSLPFGLSVSHKIITIDGVKILLIGLTINETVGYVRIVDQLSLSSYTKQFLTSFANDTYDVVVAIIHLDLQTDIDIATSIPQIDLILGGHEHENSYNLRGTKLVPIAKADSNAFTVYIHRCAFNLGTKQRRTYSTLAKVSSQVAEQEKTATTANYWFNLGVKGLQLLGYEPLQTVSCLPDGVQLDGRYQSVTTSNTLLTEAICESLIKATEPFATTVGLLNGGTIAQYDILRTLPFPNTVVALAVPSQILAQVLTDGMSAKDIGLFIDYTGVQTPDQGSTWLINGVNINTDDLTYRVATTDYLRNNTKLNSTLVTFLKQTDQTQTKIFIDYMKIKYPC</sequence>
<evidence type="ECO:0000313" key="7">
    <source>
        <dbReference type="Proteomes" id="UP000663828"/>
    </source>
</evidence>
<dbReference type="Pfam" id="PF00149">
    <property type="entry name" value="Metallophos"/>
    <property type="match status" value="1"/>
</dbReference>
<organism evidence="6 8">
    <name type="scientific">Adineta ricciae</name>
    <name type="common">Rotifer</name>
    <dbReference type="NCBI Taxonomy" id="249248"/>
    <lineage>
        <taxon>Eukaryota</taxon>
        <taxon>Metazoa</taxon>
        <taxon>Spiralia</taxon>
        <taxon>Gnathifera</taxon>
        <taxon>Rotifera</taxon>
        <taxon>Eurotatoria</taxon>
        <taxon>Bdelloidea</taxon>
        <taxon>Adinetida</taxon>
        <taxon>Adinetidae</taxon>
        <taxon>Adineta</taxon>
    </lineage>
</organism>
<name>A0A815T376_ADIRI</name>
<evidence type="ECO:0000256" key="3">
    <source>
        <dbReference type="RuleBase" id="RU362119"/>
    </source>
</evidence>
<evidence type="ECO:0000256" key="1">
    <source>
        <dbReference type="ARBA" id="ARBA00000815"/>
    </source>
</evidence>
<dbReference type="Proteomes" id="UP000663852">
    <property type="component" value="Unassembled WGS sequence"/>
</dbReference>
<dbReference type="SUPFAM" id="SSF55816">
    <property type="entry name" value="5'-nucleotidase (syn. UDP-sugar hydrolase), C-terminal domain"/>
    <property type="match status" value="1"/>
</dbReference>
<dbReference type="EMBL" id="CAJNOR010002451">
    <property type="protein sequence ID" value="CAF1296214.1"/>
    <property type="molecule type" value="Genomic_DNA"/>
</dbReference>
<dbReference type="GO" id="GO:0009166">
    <property type="term" value="P:nucleotide catabolic process"/>
    <property type="evidence" value="ECO:0007669"/>
    <property type="project" value="InterPro"/>
</dbReference>
<gene>
    <name evidence="6" type="ORF">EDS130_LOCUS42568</name>
    <name evidence="5" type="ORF">XAT740_LOCUS28612</name>
</gene>
<dbReference type="Gene3D" id="3.60.21.10">
    <property type="match status" value="1"/>
</dbReference>
<dbReference type="GO" id="GO:0000166">
    <property type="term" value="F:nucleotide binding"/>
    <property type="evidence" value="ECO:0007669"/>
    <property type="project" value="UniProtKB-KW"/>
</dbReference>
<dbReference type="InterPro" id="IPR006179">
    <property type="entry name" value="5_nucleotidase/apyrase"/>
</dbReference>
<evidence type="ECO:0000259" key="4">
    <source>
        <dbReference type="Pfam" id="PF00149"/>
    </source>
</evidence>
<comment type="similarity">
    <text evidence="3">Belongs to the 5'-nucleotidase family.</text>
</comment>
<dbReference type="InterPro" id="IPR036907">
    <property type="entry name" value="5'-Nucleotdase_C_sf"/>
</dbReference>
<comment type="caution">
    <text evidence="6">The sequence shown here is derived from an EMBL/GenBank/DDBJ whole genome shotgun (WGS) entry which is preliminary data.</text>
</comment>